<dbReference type="Proteomes" id="UP000568380">
    <property type="component" value="Unassembled WGS sequence"/>
</dbReference>
<keyword evidence="4 7" id="KW-0812">Transmembrane</keyword>
<dbReference type="AlphaFoldDB" id="A0A7W8EFI2"/>
<evidence type="ECO:0000256" key="1">
    <source>
        <dbReference type="ARBA" id="ARBA00004651"/>
    </source>
</evidence>
<dbReference type="EMBL" id="JACHIN010000002">
    <property type="protein sequence ID" value="MBB5076497.1"/>
    <property type="molecule type" value="Genomic_DNA"/>
</dbReference>
<name>A0A7W8EFI2_9ACTN</name>
<dbReference type="InterPro" id="IPR036259">
    <property type="entry name" value="MFS_trans_sf"/>
</dbReference>
<keyword evidence="10" id="KW-1185">Reference proteome</keyword>
<keyword evidence="5 7" id="KW-1133">Transmembrane helix</keyword>
<evidence type="ECO:0000313" key="10">
    <source>
        <dbReference type="Proteomes" id="UP000568380"/>
    </source>
</evidence>
<dbReference type="Gene3D" id="1.20.1720.10">
    <property type="entry name" value="Multidrug resistance protein D"/>
    <property type="match status" value="1"/>
</dbReference>
<dbReference type="GO" id="GO:0022857">
    <property type="term" value="F:transmembrane transporter activity"/>
    <property type="evidence" value="ECO:0007669"/>
    <property type="project" value="InterPro"/>
</dbReference>
<feature type="transmembrane region" description="Helical" evidence="7">
    <location>
        <begin position="134"/>
        <end position="154"/>
    </location>
</feature>
<keyword evidence="6 7" id="KW-0472">Membrane</keyword>
<dbReference type="PRINTS" id="PR01036">
    <property type="entry name" value="TCRTETB"/>
</dbReference>
<proteinExistence type="predicted"/>
<organism evidence="9 10">
    <name type="scientific">Nonomuraea endophytica</name>
    <dbReference type="NCBI Taxonomy" id="714136"/>
    <lineage>
        <taxon>Bacteria</taxon>
        <taxon>Bacillati</taxon>
        <taxon>Actinomycetota</taxon>
        <taxon>Actinomycetes</taxon>
        <taxon>Streptosporangiales</taxon>
        <taxon>Streptosporangiaceae</taxon>
        <taxon>Nonomuraea</taxon>
    </lineage>
</organism>
<evidence type="ECO:0000256" key="3">
    <source>
        <dbReference type="ARBA" id="ARBA00022475"/>
    </source>
</evidence>
<dbReference type="InterPro" id="IPR020846">
    <property type="entry name" value="MFS_dom"/>
</dbReference>
<evidence type="ECO:0000259" key="8">
    <source>
        <dbReference type="PROSITE" id="PS50850"/>
    </source>
</evidence>
<dbReference type="Gene3D" id="1.20.1250.20">
    <property type="entry name" value="MFS general substrate transporter like domains"/>
    <property type="match status" value="1"/>
</dbReference>
<dbReference type="Pfam" id="PF07690">
    <property type="entry name" value="MFS_1"/>
    <property type="match status" value="1"/>
</dbReference>
<evidence type="ECO:0000256" key="5">
    <source>
        <dbReference type="ARBA" id="ARBA00022989"/>
    </source>
</evidence>
<protein>
    <submittedName>
        <fullName evidence="9">DHA2 family multidrug resistance protein-like MFS transporter</fullName>
    </submittedName>
</protein>
<feature type="transmembrane region" description="Helical" evidence="7">
    <location>
        <begin position="196"/>
        <end position="217"/>
    </location>
</feature>
<feature type="transmembrane region" description="Helical" evidence="7">
    <location>
        <begin position="7"/>
        <end position="31"/>
    </location>
</feature>
<evidence type="ECO:0000256" key="4">
    <source>
        <dbReference type="ARBA" id="ARBA00022692"/>
    </source>
</evidence>
<feature type="transmembrane region" description="Helical" evidence="7">
    <location>
        <begin position="105"/>
        <end position="122"/>
    </location>
</feature>
<evidence type="ECO:0000256" key="6">
    <source>
        <dbReference type="ARBA" id="ARBA00023136"/>
    </source>
</evidence>
<feature type="transmembrane region" description="Helical" evidence="7">
    <location>
        <begin position="46"/>
        <end position="66"/>
    </location>
</feature>
<sequence length="490" mass="50812">MKGTQNPWVVLTILCASLFIVVIDITVLYTALPQLSADLGPSSQQVLWIADVYSLVCAPLLLPFAALGDRYGRRSMLLWGYAVFGVASLAAAFAPNVAILITARAILGLGGAMIMPSTLSMIRQVFTDPKPRATALGVWSAVAAGGAIVGPLVGGALVEWTWWGAVFLINVPVMLAAIPLTLLLVPESPRADSGRWDALGAVLATGGVLSLAFGIKTAGHESLFAPTASASWAGAVVLLLWFVRRQLRADHPLLEVRLFANPAFSTAAVSILVTFLVLVGLELFFTQYLQLVLGLGPLSAALRILPMSVTSVLGSLVGGPLVARFGAPPLVAAGLVGTSVALAPLVTLSTADQPWLTGLCFAAMGFSLSVALTAASNAMMNAVATEHAGQAAAVEETSYELGGGLGIAVLGSVMSASFAAWFPHAGVVRDSALALRSAYPQIAESARETFVASLHLTVIVSAALLMITGLVIVVVLRRHPRTAPNLGEKP</sequence>
<keyword evidence="3" id="KW-1003">Cell membrane</keyword>
<comment type="caution">
    <text evidence="9">The sequence shown here is derived from an EMBL/GenBank/DDBJ whole genome shotgun (WGS) entry which is preliminary data.</text>
</comment>
<comment type="subcellular location">
    <subcellularLocation>
        <location evidence="1">Cell membrane</location>
        <topology evidence="1">Multi-pass membrane protein</topology>
    </subcellularLocation>
</comment>
<evidence type="ECO:0000313" key="9">
    <source>
        <dbReference type="EMBL" id="MBB5076497.1"/>
    </source>
</evidence>
<feature type="transmembrane region" description="Helical" evidence="7">
    <location>
        <begin position="78"/>
        <end position="99"/>
    </location>
</feature>
<feature type="transmembrane region" description="Helical" evidence="7">
    <location>
        <begin position="263"/>
        <end position="284"/>
    </location>
</feature>
<feature type="transmembrane region" description="Helical" evidence="7">
    <location>
        <begin position="330"/>
        <end position="349"/>
    </location>
</feature>
<reference evidence="9 10" key="1">
    <citation type="submission" date="2020-08" db="EMBL/GenBank/DDBJ databases">
        <title>Genomic Encyclopedia of Type Strains, Phase IV (KMG-IV): sequencing the most valuable type-strain genomes for metagenomic binning, comparative biology and taxonomic classification.</title>
        <authorList>
            <person name="Goeker M."/>
        </authorList>
    </citation>
    <scope>NUCLEOTIDE SEQUENCE [LARGE SCALE GENOMIC DNA]</scope>
    <source>
        <strain evidence="9 10">DSM 45385</strain>
    </source>
</reference>
<feature type="transmembrane region" description="Helical" evidence="7">
    <location>
        <begin position="160"/>
        <end position="184"/>
    </location>
</feature>
<feature type="transmembrane region" description="Helical" evidence="7">
    <location>
        <begin position="223"/>
        <end position="243"/>
    </location>
</feature>
<gene>
    <name evidence="9" type="ORF">HNR40_001961</name>
</gene>
<dbReference type="SUPFAM" id="SSF103473">
    <property type="entry name" value="MFS general substrate transporter"/>
    <property type="match status" value="1"/>
</dbReference>
<dbReference type="CDD" id="cd17321">
    <property type="entry name" value="MFS_MMR_MDR_like"/>
    <property type="match status" value="1"/>
</dbReference>
<evidence type="ECO:0000256" key="2">
    <source>
        <dbReference type="ARBA" id="ARBA00022448"/>
    </source>
</evidence>
<keyword evidence="2" id="KW-0813">Transport</keyword>
<dbReference type="RefSeq" id="WP_184959944.1">
    <property type="nucleotide sequence ID" value="NZ_JACHIN010000002.1"/>
</dbReference>
<dbReference type="GO" id="GO:0005886">
    <property type="term" value="C:plasma membrane"/>
    <property type="evidence" value="ECO:0007669"/>
    <property type="project" value="UniProtKB-SubCell"/>
</dbReference>
<feature type="transmembrane region" description="Helical" evidence="7">
    <location>
        <begin position="401"/>
        <end position="422"/>
    </location>
</feature>
<accession>A0A7W8EFI2</accession>
<dbReference type="InterPro" id="IPR011701">
    <property type="entry name" value="MFS"/>
</dbReference>
<dbReference type="PROSITE" id="PS50850">
    <property type="entry name" value="MFS"/>
    <property type="match status" value="1"/>
</dbReference>
<dbReference type="PANTHER" id="PTHR42718">
    <property type="entry name" value="MAJOR FACILITATOR SUPERFAMILY MULTIDRUG TRANSPORTER MFSC"/>
    <property type="match status" value="1"/>
</dbReference>
<feature type="transmembrane region" description="Helical" evidence="7">
    <location>
        <begin position="304"/>
        <end position="323"/>
    </location>
</feature>
<feature type="domain" description="Major facilitator superfamily (MFS) profile" evidence="8">
    <location>
        <begin position="10"/>
        <end position="481"/>
    </location>
</feature>
<feature type="transmembrane region" description="Helical" evidence="7">
    <location>
        <begin position="454"/>
        <end position="476"/>
    </location>
</feature>
<dbReference type="PANTHER" id="PTHR42718:SF47">
    <property type="entry name" value="METHYL VIOLOGEN RESISTANCE PROTEIN SMVA"/>
    <property type="match status" value="1"/>
</dbReference>
<evidence type="ECO:0000256" key="7">
    <source>
        <dbReference type="SAM" id="Phobius"/>
    </source>
</evidence>
<feature type="transmembrane region" description="Helical" evidence="7">
    <location>
        <begin position="355"/>
        <end position="380"/>
    </location>
</feature>